<dbReference type="Proteomes" id="UP000251577">
    <property type="component" value="Unassembled WGS sequence"/>
</dbReference>
<keyword evidence="1" id="KW-0472">Membrane</keyword>
<feature type="transmembrane region" description="Helical" evidence="1">
    <location>
        <begin position="61"/>
        <end position="82"/>
    </location>
</feature>
<reference evidence="2 3" key="1">
    <citation type="journal article" date="2018" name="Syst. Appl. Microbiol.">
        <title>Corynebacterium heidelbergense sp. nov., isolated from the preen glands of Egyptian geese (Alopochen aegyptiacus).</title>
        <authorList>
            <person name="Braun M.S."/>
            <person name="Wang E."/>
            <person name="Zimmermann S."/>
            <person name="Wink M."/>
        </authorList>
    </citation>
    <scope>NUCLEOTIDE SEQUENCE [LARGE SCALE GENOMIC DNA]</scope>
    <source>
        <strain evidence="2 3">647</strain>
    </source>
</reference>
<keyword evidence="1" id="KW-1133">Transmembrane helix</keyword>
<dbReference type="Pfam" id="PF11222">
    <property type="entry name" value="DUF3017"/>
    <property type="match status" value="1"/>
</dbReference>
<dbReference type="EMBL" id="QHCV01000097">
    <property type="protein sequence ID" value="RAV31428.1"/>
    <property type="molecule type" value="Genomic_DNA"/>
</dbReference>
<evidence type="ECO:0008006" key="4">
    <source>
        <dbReference type="Google" id="ProtNLM"/>
    </source>
</evidence>
<name>A0A364V482_9CORY</name>
<dbReference type="InterPro" id="IPR021385">
    <property type="entry name" value="DUF3017"/>
</dbReference>
<feature type="transmembrane region" description="Helical" evidence="1">
    <location>
        <begin position="89"/>
        <end position="106"/>
    </location>
</feature>
<protein>
    <recommendedName>
        <fullName evidence="4">DUF3017 domain-containing protein</fullName>
    </recommendedName>
</protein>
<evidence type="ECO:0000313" key="2">
    <source>
        <dbReference type="EMBL" id="RAV31428.1"/>
    </source>
</evidence>
<keyword evidence="1" id="KW-0812">Transmembrane</keyword>
<organism evidence="2 3">
    <name type="scientific">Corynebacterium heidelbergense</name>
    <dbReference type="NCBI Taxonomy" id="2055947"/>
    <lineage>
        <taxon>Bacteria</taxon>
        <taxon>Bacillati</taxon>
        <taxon>Actinomycetota</taxon>
        <taxon>Actinomycetes</taxon>
        <taxon>Mycobacteriales</taxon>
        <taxon>Corynebacteriaceae</taxon>
        <taxon>Corynebacterium</taxon>
    </lineage>
</organism>
<accession>A0A364V482</accession>
<sequence length="145" mass="15310">MAGGGDHVGGGGHARRAGLGRGGDYVGRHQQAPHQVGAVRRKLLHNPHDVANPPSQLSRTVQYALVGVVVALVFGAAVFIALERWRRGGALFGAALLMLSVIRWMVDSQVLGVLAVRSRRFDSLFTGFVGALMLFLAVSVDSLGS</sequence>
<evidence type="ECO:0000256" key="1">
    <source>
        <dbReference type="SAM" id="Phobius"/>
    </source>
</evidence>
<comment type="caution">
    <text evidence="2">The sequence shown here is derived from an EMBL/GenBank/DDBJ whole genome shotgun (WGS) entry which is preliminary data.</text>
</comment>
<feature type="transmembrane region" description="Helical" evidence="1">
    <location>
        <begin position="126"/>
        <end position="144"/>
    </location>
</feature>
<gene>
    <name evidence="2" type="ORF">DLJ54_08395</name>
</gene>
<evidence type="ECO:0000313" key="3">
    <source>
        <dbReference type="Proteomes" id="UP000251577"/>
    </source>
</evidence>
<proteinExistence type="predicted"/>
<dbReference type="AlphaFoldDB" id="A0A364V482"/>
<keyword evidence="3" id="KW-1185">Reference proteome</keyword>